<gene>
    <name evidence="1" type="ORF">CLO192961_LOCUS294617</name>
</gene>
<protein>
    <submittedName>
        <fullName evidence="1">Uncharacterized protein</fullName>
    </submittedName>
</protein>
<dbReference type="Proteomes" id="UP000766486">
    <property type="component" value="Unassembled WGS sequence"/>
</dbReference>
<reference evidence="1 2" key="1">
    <citation type="submission" date="2019-06" db="EMBL/GenBank/DDBJ databases">
        <authorList>
            <person name="Broberg M."/>
        </authorList>
    </citation>
    <scope>NUCLEOTIDE SEQUENCE [LARGE SCALE GENOMIC DNA]</scope>
</reference>
<comment type="caution">
    <text evidence="1">The sequence shown here is derived from an EMBL/GenBank/DDBJ whole genome shotgun (WGS) entry which is preliminary data.</text>
</comment>
<sequence length="137" mass="15499">MEAFGDPSKEDEILDNLHSLHRVAWGQLANQLVRSDRSTLQLKPWSTSKRLSLDMKFKGLAPCGANSIAMMESIVHGSNVLSTMPHEPSNGSFEQLESYYKSTQFRFGWFMGKETEGRELRVGALDDDEFPFLGKKE</sequence>
<keyword evidence="2" id="KW-1185">Reference proteome</keyword>
<organism evidence="1 2">
    <name type="scientific">Bionectria ochroleuca</name>
    <name type="common">Gliocladium roseum</name>
    <dbReference type="NCBI Taxonomy" id="29856"/>
    <lineage>
        <taxon>Eukaryota</taxon>
        <taxon>Fungi</taxon>
        <taxon>Dikarya</taxon>
        <taxon>Ascomycota</taxon>
        <taxon>Pezizomycotina</taxon>
        <taxon>Sordariomycetes</taxon>
        <taxon>Hypocreomycetidae</taxon>
        <taxon>Hypocreales</taxon>
        <taxon>Bionectriaceae</taxon>
        <taxon>Clonostachys</taxon>
    </lineage>
</organism>
<evidence type="ECO:0000313" key="1">
    <source>
        <dbReference type="EMBL" id="VUC30814.1"/>
    </source>
</evidence>
<proteinExistence type="predicted"/>
<evidence type="ECO:0000313" key="2">
    <source>
        <dbReference type="Proteomes" id="UP000766486"/>
    </source>
</evidence>
<dbReference type="EMBL" id="CABFNS010000824">
    <property type="protein sequence ID" value="VUC30814.1"/>
    <property type="molecule type" value="Genomic_DNA"/>
</dbReference>
<accession>A0ABY6ULV8</accession>
<name>A0ABY6ULV8_BIOOC</name>